<feature type="non-terminal residue" evidence="2">
    <location>
        <position position="135"/>
    </location>
</feature>
<keyword evidence="1" id="KW-0472">Membrane</keyword>
<protein>
    <submittedName>
        <fullName evidence="2">Uncharacterized protein</fullName>
    </submittedName>
</protein>
<reference evidence="2" key="1">
    <citation type="submission" date="2021-03" db="EMBL/GenBank/DDBJ databases">
        <authorList>
            <person name="Tran Van P."/>
        </authorList>
    </citation>
    <scope>NUCLEOTIDE SEQUENCE</scope>
</reference>
<dbReference type="InterPro" id="IPR010742">
    <property type="entry name" value="RCAF1"/>
</dbReference>
<evidence type="ECO:0000256" key="1">
    <source>
        <dbReference type="SAM" id="Phobius"/>
    </source>
</evidence>
<keyword evidence="1" id="KW-1133">Transmembrane helix</keyword>
<dbReference type="EMBL" id="CAJPIN010032284">
    <property type="protein sequence ID" value="CAG2064189.1"/>
    <property type="molecule type" value="Genomic_DNA"/>
</dbReference>
<keyword evidence="3" id="KW-1185">Reference proteome</keyword>
<gene>
    <name evidence="2" type="ORF">TPAB3V08_LOCUS11136</name>
</gene>
<accession>A0ABN7PDN2</accession>
<name>A0ABN7PDN2_TIMPD</name>
<feature type="transmembrane region" description="Helical" evidence="1">
    <location>
        <begin position="113"/>
        <end position="134"/>
    </location>
</feature>
<dbReference type="PANTHER" id="PTHR12906">
    <property type="entry name" value="PROTEIN C20ORF24 RAB5-INTERACTING PROTEIN"/>
    <property type="match status" value="1"/>
</dbReference>
<sequence length="135" mass="15884">MEGKTKNRDEKQVSKRSKNVMESEIDRLLNLVGGKECAIECKKEDRVPQKEKTWSEYRETKFKQKAGVYYRDQKGKIQNSSRMRPKENRRITRSMFWAQGDEFLDVIYWSRQALGIIIGLLWGLIPLKGFVALLL</sequence>
<proteinExistence type="predicted"/>
<evidence type="ECO:0000313" key="2">
    <source>
        <dbReference type="EMBL" id="CAG2064189.1"/>
    </source>
</evidence>
<dbReference type="PANTHER" id="PTHR12906:SF0">
    <property type="entry name" value="GEL COMPLEX SUBUNIT OPTI"/>
    <property type="match status" value="1"/>
</dbReference>
<organism evidence="2 3">
    <name type="scientific">Timema podura</name>
    <name type="common">Walking stick</name>
    <dbReference type="NCBI Taxonomy" id="61482"/>
    <lineage>
        <taxon>Eukaryota</taxon>
        <taxon>Metazoa</taxon>
        <taxon>Ecdysozoa</taxon>
        <taxon>Arthropoda</taxon>
        <taxon>Hexapoda</taxon>
        <taxon>Insecta</taxon>
        <taxon>Pterygota</taxon>
        <taxon>Neoptera</taxon>
        <taxon>Polyneoptera</taxon>
        <taxon>Phasmatodea</taxon>
        <taxon>Timematodea</taxon>
        <taxon>Timematoidea</taxon>
        <taxon>Timematidae</taxon>
        <taxon>Timema</taxon>
    </lineage>
</organism>
<comment type="caution">
    <text evidence="2">The sequence shown here is derived from an EMBL/GenBank/DDBJ whole genome shotgun (WGS) entry which is preliminary data.</text>
</comment>
<evidence type="ECO:0000313" key="3">
    <source>
        <dbReference type="Proteomes" id="UP001153148"/>
    </source>
</evidence>
<dbReference type="Proteomes" id="UP001153148">
    <property type="component" value="Unassembled WGS sequence"/>
</dbReference>
<keyword evidence="1" id="KW-0812">Transmembrane</keyword>